<accession>A0ABW5YK55</accession>
<evidence type="ECO:0000313" key="2">
    <source>
        <dbReference type="Proteomes" id="UP001597534"/>
    </source>
</evidence>
<name>A0ABW5YK55_9FLAO</name>
<evidence type="ECO:0000313" key="1">
    <source>
        <dbReference type="EMBL" id="MFD2891353.1"/>
    </source>
</evidence>
<organism evidence="1 2">
    <name type="scientific">Flavobacterium chuncheonense</name>
    <dbReference type="NCBI Taxonomy" id="2026653"/>
    <lineage>
        <taxon>Bacteria</taxon>
        <taxon>Pseudomonadati</taxon>
        <taxon>Bacteroidota</taxon>
        <taxon>Flavobacteriia</taxon>
        <taxon>Flavobacteriales</taxon>
        <taxon>Flavobacteriaceae</taxon>
        <taxon>Flavobacterium</taxon>
    </lineage>
</organism>
<gene>
    <name evidence="1" type="ORF">ACFS5J_04925</name>
</gene>
<keyword evidence="2" id="KW-1185">Reference proteome</keyword>
<dbReference type="EMBL" id="JBHUPC010000012">
    <property type="protein sequence ID" value="MFD2891353.1"/>
    <property type="molecule type" value="Genomic_DNA"/>
</dbReference>
<comment type="caution">
    <text evidence="1">The sequence shown here is derived from an EMBL/GenBank/DDBJ whole genome shotgun (WGS) entry which is preliminary data.</text>
</comment>
<dbReference type="RefSeq" id="WP_379810928.1">
    <property type="nucleotide sequence ID" value="NZ_JBHUPC010000012.1"/>
</dbReference>
<sequence length="160" mass="19250">MNSEFSITNDFHRLSLHDSGIDYIYETEEHTIIEFDWGFLKNHHEKGIEEGIVLGKTKMKVKGYKNEKFRINYSGTANFKNKKPDYIQYFENLFEYWDVIAENKIDENNKTCILGGYFEYNDIVCWIDWTFEFDTIELNWNNHIKHEDWLNGHMVLDNNS</sequence>
<proteinExistence type="predicted"/>
<protein>
    <submittedName>
        <fullName evidence="1">Uncharacterized protein</fullName>
    </submittedName>
</protein>
<dbReference type="Proteomes" id="UP001597534">
    <property type="component" value="Unassembled WGS sequence"/>
</dbReference>
<reference evidence="2" key="1">
    <citation type="journal article" date="2019" name="Int. J. Syst. Evol. Microbiol.">
        <title>The Global Catalogue of Microorganisms (GCM) 10K type strain sequencing project: providing services to taxonomists for standard genome sequencing and annotation.</title>
        <authorList>
            <consortium name="The Broad Institute Genomics Platform"/>
            <consortium name="The Broad Institute Genome Sequencing Center for Infectious Disease"/>
            <person name="Wu L."/>
            <person name="Ma J."/>
        </authorList>
    </citation>
    <scope>NUCLEOTIDE SEQUENCE [LARGE SCALE GENOMIC DNA]</scope>
    <source>
        <strain evidence="2">KCTC 22671</strain>
    </source>
</reference>